<gene>
    <name evidence="1" type="ORF">S01H1_84031</name>
</gene>
<evidence type="ECO:0000313" key="1">
    <source>
        <dbReference type="EMBL" id="GAG49967.1"/>
    </source>
</evidence>
<reference evidence="1" key="1">
    <citation type="journal article" date="2014" name="Front. Microbiol.">
        <title>High frequency of phylogenetically diverse reductive dehalogenase-homologous genes in deep subseafloor sedimentary metagenomes.</title>
        <authorList>
            <person name="Kawai M."/>
            <person name="Futagami T."/>
            <person name="Toyoda A."/>
            <person name="Takaki Y."/>
            <person name="Nishi S."/>
            <person name="Hori S."/>
            <person name="Arai W."/>
            <person name="Tsubouchi T."/>
            <person name="Morono Y."/>
            <person name="Uchiyama I."/>
            <person name="Ito T."/>
            <person name="Fujiyama A."/>
            <person name="Inagaki F."/>
            <person name="Takami H."/>
        </authorList>
    </citation>
    <scope>NUCLEOTIDE SEQUENCE</scope>
    <source>
        <strain evidence="1">Expedition CK06-06</strain>
    </source>
</reference>
<sequence>MTERIDITNMALSWLGEEPITSLQDDLDRANIMAINYIPARDATLEAHDWSFAIMRFIPP</sequence>
<feature type="non-terminal residue" evidence="1">
    <location>
        <position position="60"/>
    </location>
</feature>
<comment type="caution">
    <text evidence="1">The sequence shown here is derived from an EMBL/GenBank/DDBJ whole genome shotgun (WGS) entry which is preliminary data.</text>
</comment>
<accession>X0YTA4</accession>
<protein>
    <submittedName>
        <fullName evidence="1">Uncharacterized protein</fullName>
    </submittedName>
</protein>
<dbReference type="EMBL" id="BARS01057269">
    <property type="protein sequence ID" value="GAG49967.1"/>
    <property type="molecule type" value="Genomic_DNA"/>
</dbReference>
<proteinExistence type="predicted"/>
<organism evidence="1">
    <name type="scientific">marine sediment metagenome</name>
    <dbReference type="NCBI Taxonomy" id="412755"/>
    <lineage>
        <taxon>unclassified sequences</taxon>
        <taxon>metagenomes</taxon>
        <taxon>ecological metagenomes</taxon>
    </lineage>
</organism>
<dbReference type="AlphaFoldDB" id="X0YTA4"/>
<name>X0YTA4_9ZZZZ</name>